<dbReference type="AlphaFoldDB" id="K3ZG34"/>
<protein>
    <submittedName>
        <fullName evidence="2">Uncharacterized protein</fullName>
    </submittedName>
</protein>
<proteinExistence type="predicted"/>
<evidence type="ECO:0000256" key="1">
    <source>
        <dbReference type="SAM" id="MobiDB-lite"/>
    </source>
</evidence>
<dbReference type="HOGENOM" id="CLU_3300305_0_0_1"/>
<evidence type="ECO:0000313" key="2">
    <source>
        <dbReference type="EnsemblPlants" id="KQL16119"/>
    </source>
</evidence>
<evidence type="ECO:0000313" key="3">
    <source>
        <dbReference type="Proteomes" id="UP000004995"/>
    </source>
</evidence>
<reference evidence="2" key="2">
    <citation type="submission" date="2018-08" db="UniProtKB">
        <authorList>
            <consortium name="EnsemblPlants"/>
        </authorList>
    </citation>
    <scope>IDENTIFICATION</scope>
    <source>
        <strain evidence="2">Yugu1</strain>
    </source>
</reference>
<feature type="compositionally biased region" description="Basic and acidic residues" evidence="1">
    <location>
        <begin position="1"/>
        <end position="11"/>
    </location>
</feature>
<dbReference type="EnsemblPlants" id="KQL16119">
    <property type="protein sequence ID" value="KQL16119"/>
    <property type="gene ID" value="SETIT_025536mg"/>
</dbReference>
<dbReference type="Proteomes" id="UP000004995">
    <property type="component" value="Unassembled WGS sequence"/>
</dbReference>
<sequence>MGKTSESRVGRADTCQTVQKESLDITTTSRSSAGHQKNSA</sequence>
<organism evidence="2 3">
    <name type="scientific">Setaria italica</name>
    <name type="common">Foxtail millet</name>
    <name type="synonym">Panicum italicum</name>
    <dbReference type="NCBI Taxonomy" id="4555"/>
    <lineage>
        <taxon>Eukaryota</taxon>
        <taxon>Viridiplantae</taxon>
        <taxon>Streptophyta</taxon>
        <taxon>Embryophyta</taxon>
        <taxon>Tracheophyta</taxon>
        <taxon>Spermatophyta</taxon>
        <taxon>Magnoliopsida</taxon>
        <taxon>Liliopsida</taxon>
        <taxon>Poales</taxon>
        <taxon>Poaceae</taxon>
        <taxon>PACMAD clade</taxon>
        <taxon>Panicoideae</taxon>
        <taxon>Panicodae</taxon>
        <taxon>Paniceae</taxon>
        <taxon>Cenchrinae</taxon>
        <taxon>Setaria</taxon>
    </lineage>
</organism>
<name>K3ZG34_SETIT</name>
<dbReference type="EMBL" id="AGNK02001852">
    <property type="status" value="NOT_ANNOTATED_CDS"/>
    <property type="molecule type" value="Genomic_DNA"/>
</dbReference>
<reference evidence="3" key="1">
    <citation type="journal article" date="2012" name="Nat. Biotechnol.">
        <title>Reference genome sequence of the model plant Setaria.</title>
        <authorList>
            <person name="Bennetzen J.L."/>
            <person name="Schmutz J."/>
            <person name="Wang H."/>
            <person name="Percifield R."/>
            <person name="Hawkins J."/>
            <person name="Pontaroli A.C."/>
            <person name="Estep M."/>
            <person name="Feng L."/>
            <person name="Vaughn J.N."/>
            <person name="Grimwood J."/>
            <person name="Jenkins J."/>
            <person name="Barry K."/>
            <person name="Lindquist E."/>
            <person name="Hellsten U."/>
            <person name="Deshpande S."/>
            <person name="Wang X."/>
            <person name="Wu X."/>
            <person name="Mitros T."/>
            <person name="Triplett J."/>
            <person name="Yang X."/>
            <person name="Ye C.Y."/>
            <person name="Mauro-Herrera M."/>
            <person name="Wang L."/>
            <person name="Li P."/>
            <person name="Sharma M."/>
            <person name="Sharma R."/>
            <person name="Ronald P.C."/>
            <person name="Panaud O."/>
            <person name="Kellogg E.A."/>
            <person name="Brutnell T.P."/>
            <person name="Doust A.N."/>
            <person name="Tuskan G.A."/>
            <person name="Rokhsar D."/>
            <person name="Devos K.M."/>
        </authorList>
    </citation>
    <scope>NUCLEOTIDE SEQUENCE [LARGE SCALE GENOMIC DNA]</scope>
    <source>
        <strain evidence="3">cv. Yugu1</strain>
    </source>
</reference>
<accession>K3ZG34</accession>
<feature type="region of interest" description="Disordered" evidence="1">
    <location>
        <begin position="1"/>
        <end position="40"/>
    </location>
</feature>
<keyword evidence="3" id="KW-1185">Reference proteome</keyword>
<dbReference type="Gramene" id="KQL16119">
    <property type="protein sequence ID" value="KQL16119"/>
    <property type="gene ID" value="SETIT_025536mg"/>
</dbReference>
<dbReference type="InParanoid" id="K3ZG34"/>
<feature type="compositionally biased region" description="Polar residues" evidence="1">
    <location>
        <begin position="14"/>
        <end position="40"/>
    </location>
</feature>